<evidence type="ECO:0000313" key="6">
    <source>
        <dbReference type="EMBL" id="KAJ5116274.1"/>
    </source>
</evidence>
<dbReference type="Pfam" id="PF07690">
    <property type="entry name" value="MFS_1"/>
    <property type="match status" value="1"/>
</dbReference>
<feature type="transmembrane region" description="Helical" evidence="5">
    <location>
        <begin position="395"/>
        <end position="416"/>
    </location>
</feature>
<reference evidence="6" key="1">
    <citation type="submission" date="2022-11" db="EMBL/GenBank/DDBJ databases">
        <authorList>
            <person name="Petersen C."/>
        </authorList>
    </citation>
    <scope>NUCLEOTIDE SEQUENCE</scope>
    <source>
        <strain evidence="6">IBT 30069</strain>
    </source>
</reference>
<evidence type="ECO:0000313" key="7">
    <source>
        <dbReference type="Proteomes" id="UP001149165"/>
    </source>
</evidence>
<evidence type="ECO:0000256" key="1">
    <source>
        <dbReference type="ARBA" id="ARBA00004141"/>
    </source>
</evidence>
<evidence type="ECO:0000256" key="5">
    <source>
        <dbReference type="SAM" id="Phobius"/>
    </source>
</evidence>
<evidence type="ECO:0000256" key="3">
    <source>
        <dbReference type="ARBA" id="ARBA00022989"/>
    </source>
</evidence>
<feature type="transmembrane region" description="Helical" evidence="5">
    <location>
        <begin position="48"/>
        <end position="68"/>
    </location>
</feature>
<dbReference type="GO" id="GO:0022857">
    <property type="term" value="F:transmembrane transporter activity"/>
    <property type="evidence" value="ECO:0007669"/>
    <property type="project" value="InterPro"/>
</dbReference>
<proteinExistence type="predicted"/>
<evidence type="ECO:0000256" key="2">
    <source>
        <dbReference type="ARBA" id="ARBA00022692"/>
    </source>
</evidence>
<comment type="caution">
    <text evidence="6">The sequence shown here is derived from an EMBL/GenBank/DDBJ whole genome shotgun (WGS) entry which is preliminary data.</text>
</comment>
<accession>A0A9W9GCI0</accession>
<comment type="subcellular location">
    <subcellularLocation>
        <location evidence="1">Membrane</location>
        <topology evidence="1">Multi-pass membrane protein</topology>
    </subcellularLocation>
</comment>
<reference evidence="6" key="2">
    <citation type="journal article" date="2023" name="IMA Fungus">
        <title>Comparative genomic study of the Penicillium genus elucidates a diverse pangenome and 15 lateral gene transfer events.</title>
        <authorList>
            <person name="Petersen C."/>
            <person name="Sorensen T."/>
            <person name="Nielsen M.R."/>
            <person name="Sondergaard T.E."/>
            <person name="Sorensen J.L."/>
            <person name="Fitzpatrick D.A."/>
            <person name="Frisvad J.C."/>
            <person name="Nielsen K.L."/>
        </authorList>
    </citation>
    <scope>NUCLEOTIDE SEQUENCE</scope>
    <source>
        <strain evidence="6">IBT 30069</strain>
    </source>
</reference>
<feature type="transmembrane region" description="Helical" evidence="5">
    <location>
        <begin position="487"/>
        <end position="511"/>
    </location>
</feature>
<dbReference type="OrthoDB" id="5215911at2759"/>
<gene>
    <name evidence="6" type="ORF">N7456_000622</name>
</gene>
<feature type="transmembrane region" description="Helical" evidence="5">
    <location>
        <begin position="199"/>
        <end position="219"/>
    </location>
</feature>
<feature type="transmembrane region" description="Helical" evidence="5">
    <location>
        <begin position="459"/>
        <end position="481"/>
    </location>
</feature>
<dbReference type="InterPro" id="IPR011701">
    <property type="entry name" value="MFS"/>
</dbReference>
<keyword evidence="3 5" id="KW-1133">Transmembrane helix</keyword>
<organism evidence="6 7">
    <name type="scientific">Penicillium angulare</name>
    <dbReference type="NCBI Taxonomy" id="116970"/>
    <lineage>
        <taxon>Eukaryota</taxon>
        <taxon>Fungi</taxon>
        <taxon>Dikarya</taxon>
        <taxon>Ascomycota</taxon>
        <taxon>Pezizomycotina</taxon>
        <taxon>Eurotiomycetes</taxon>
        <taxon>Eurotiomycetidae</taxon>
        <taxon>Eurotiales</taxon>
        <taxon>Aspergillaceae</taxon>
        <taxon>Penicillium</taxon>
    </lineage>
</organism>
<keyword evidence="4 5" id="KW-0472">Membrane</keyword>
<feature type="transmembrane region" description="Helical" evidence="5">
    <location>
        <begin position="314"/>
        <end position="335"/>
    </location>
</feature>
<feature type="transmembrane region" description="Helical" evidence="5">
    <location>
        <begin position="355"/>
        <end position="374"/>
    </location>
</feature>
<dbReference type="EMBL" id="JAPQKH010000001">
    <property type="protein sequence ID" value="KAJ5116274.1"/>
    <property type="molecule type" value="Genomic_DNA"/>
</dbReference>
<dbReference type="AlphaFoldDB" id="A0A9W9GCI0"/>
<dbReference type="Gene3D" id="1.20.1250.20">
    <property type="entry name" value="MFS general substrate transporter like domains"/>
    <property type="match status" value="1"/>
</dbReference>
<evidence type="ECO:0000256" key="4">
    <source>
        <dbReference type="ARBA" id="ARBA00023136"/>
    </source>
</evidence>
<feature type="transmembrane region" description="Helical" evidence="5">
    <location>
        <begin position="422"/>
        <end position="447"/>
    </location>
</feature>
<dbReference type="PANTHER" id="PTHR23502">
    <property type="entry name" value="MAJOR FACILITATOR SUPERFAMILY"/>
    <property type="match status" value="1"/>
</dbReference>
<keyword evidence="2 5" id="KW-0812">Transmembrane</keyword>
<dbReference type="PANTHER" id="PTHR23502:SF50">
    <property type="entry name" value="TRANSPORTER, PUTATIVE (AFU_ORTHOLOGUE AFUA_5G00430)-RELATED"/>
    <property type="match status" value="1"/>
</dbReference>
<dbReference type="SUPFAM" id="SSF103473">
    <property type="entry name" value="MFS general substrate transporter"/>
    <property type="match status" value="1"/>
</dbReference>
<dbReference type="Proteomes" id="UP001149165">
    <property type="component" value="Unassembled WGS sequence"/>
</dbReference>
<dbReference type="GO" id="GO:0005886">
    <property type="term" value="C:plasma membrane"/>
    <property type="evidence" value="ECO:0007669"/>
    <property type="project" value="TreeGrafter"/>
</dbReference>
<protein>
    <recommendedName>
        <fullName evidence="8">Major facilitator superfamily (MFS) profile domain-containing protein</fullName>
    </recommendedName>
</protein>
<evidence type="ECO:0008006" key="8">
    <source>
        <dbReference type="Google" id="ProtNLM"/>
    </source>
</evidence>
<dbReference type="InterPro" id="IPR036259">
    <property type="entry name" value="MFS_trans_sf"/>
</dbReference>
<sequence length="530" mass="58544">MTDTQFVPGTVRIEAIKDGKTVLSLQPTSDPNEPLNWSTGRKTLHMTLLCFYTVFVFATVTVITPVWGNLFADRGFSFTVLNYANATNFAALSVGCYLFVPFAMRFGRRQIYILSGLIVFAVGIWQAEMKTEGDLYGSQIVGGLAGAVNEALFQVTVADLFYVHQRGTMNGIYLIMVTIGNCLGPVASGYVAAGQSWHWSFWWCAIFMGATCVAMIFFLEESLWRVGVTAIATSPEAIESPEIDSKDEAFVNATATETNSIKSYPKRVVEIDNTIPMKSYWERHTFTFSAKNFQASRFFAHYLEPILILYRFPIVAFTAIQYGFNIACLAILVITQSTLYVEPPYLMGSIGVGNMSIPTAIGSFIGAFFGGPCIDWFLLRLSKRNGGIYEPEMRLYLYTVPALFMATGIFMYGLTIARGMPWIINAVGAAFMGGGLGGMCDMSLAYLQDSYRGMVGDALVPVAFVRNICGTILAFSVTPWMSGMGTYNMFVLLGCLSLFISSLHIPMIIWGKQSRIATAEKYLDYLKGQE</sequence>
<name>A0A9W9GCI0_9EURO</name>
<feature type="transmembrane region" description="Helical" evidence="5">
    <location>
        <begin position="111"/>
        <end position="127"/>
    </location>
</feature>
<feature type="transmembrane region" description="Helical" evidence="5">
    <location>
        <begin position="173"/>
        <end position="193"/>
    </location>
</feature>
<feature type="transmembrane region" description="Helical" evidence="5">
    <location>
        <begin position="139"/>
        <end position="161"/>
    </location>
</feature>
<feature type="transmembrane region" description="Helical" evidence="5">
    <location>
        <begin position="80"/>
        <end position="99"/>
    </location>
</feature>
<keyword evidence="7" id="KW-1185">Reference proteome</keyword>